<feature type="transmembrane region" description="Helical" evidence="5">
    <location>
        <begin position="63"/>
        <end position="91"/>
    </location>
</feature>
<dbReference type="InterPro" id="IPR001129">
    <property type="entry name" value="Membr-assoc_MAPEG"/>
</dbReference>
<dbReference type="PANTHER" id="PTHR35371">
    <property type="entry name" value="INNER MEMBRANE PROTEIN"/>
    <property type="match status" value="1"/>
</dbReference>
<reference evidence="6" key="2">
    <citation type="submission" date="2020-09" db="EMBL/GenBank/DDBJ databases">
        <authorList>
            <person name="Sun Q."/>
            <person name="Kim S."/>
        </authorList>
    </citation>
    <scope>NUCLEOTIDE SEQUENCE</scope>
    <source>
        <strain evidence="6">KCTC 42590</strain>
    </source>
</reference>
<gene>
    <name evidence="6" type="ORF">GCM10017044_16660</name>
</gene>
<comment type="caution">
    <text evidence="6">The sequence shown here is derived from an EMBL/GenBank/DDBJ whole genome shotgun (WGS) entry which is preliminary data.</text>
</comment>
<keyword evidence="7" id="KW-1185">Reference proteome</keyword>
<keyword evidence="3 5" id="KW-1133">Transmembrane helix</keyword>
<keyword evidence="4 5" id="KW-0472">Membrane</keyword>
<dbReference type="RefSeq" id="WP_191251896.1">
    <property type="nucleotide sequence ID" value="NZ_BNCI01000002.1"/>
</dbReference>
<evidence type="ECO:0000313" key="6">
    <source>
        <dbReference type="EMBL" id="GHF22935.1"/>
    </source>
</evidence>
<evidence type="ECO:0000256" key="2">
    <source>
        <dbReference type="ARBA" id="ARBA00022692"/>
    </source>
</evidence>
<evidence type="ECO:0008006" key="8">
    <source>
        <dbReference type="Google" id="ProtNLM"/>
    </source>
</evidence>
<dbReference type="SUPFAM" id="SSF161084">
    <property type="entry name" value="MAPEG domain-like"/>
    <property type="match status" value="1"/>
</dbReference>
<name>A0A919AST4_9PROT</name>
<accession>A0A919AST4</accession>
<evidence type="ECO:0000313" key="7">
    <source>
        <dbReference type="Proteomes" id="UP000630923"/>
    </source>
</evidence>
<feature type="transmembrane region" description="Helical" evidence="5">
    <location>
        <begin position="6"/>
        <end position="27"/>
    </location>
</feature>
<dbReference type="EMBL" id="BNCI01000002">
    <property type="protein sequence ID" value="GHF22935.1"/>
    <property type="molecule type" value="Genomic_DNA"/>
</dbReference>
<evidence type="ECO:0000256" key="5">
    <source>
        <dbReference type="SAM" id="Phobius"/>
    </source>
</evidence>
<evidence type="ECO:0000256" key="1">
    <source>
        <dbReference type="ARBA" id="ARBA00004370"/>
    </source>
</evidence>
<sequence>MSVELTMLLWSVILYFILIMIAARLALKENGVQAQAGPRDNLPEPSDTLKRYRRLASNMQENLLMFGLLVGIASAADISTSLTVLGAQLFFYARCAHAVIYIAGWPMVRPLAWISGVVGMGMIAYALF</sequence>
<feature type="transmembrane region" description="Helical" evidence="5">
    <location>
        <begin position="111"/>
        <end position="127"/>
    </location>
</feature>
<dbReference type="Proteomes" id="UP000630923">
    <property type="component" value="Unassembled WGS sequence"/>
</dbReference>
<proteinExistence type="predicted"/>
<evidence type="ECO:0000256" key="4">
    <source>
        <dbReference type="ARBA" id="ARBA00023136"/>
    </source>
</evidence>
<dbReference type="InterPro" id="IPR023352">
    <property type="entry name" value="MAPEG-like_dom_sf"/>
</dbReference>
<dbReference type="PANTHER" id="PTHR35371:SF1">
    <property type="entry name" value="BLR7753 PROTEIN"/>
    <property type="match status" value="1"/>
</dbReference>
<evidence type="ECO:0000256" key="3">
    <source>
        <dbReference type="ARBA" id="ARBA00022989"/>
    </source>
</evidence>
<comment type="subcellular location">
    <subcellularLocation>
        <location evidence="1">Membrane</location>
    </subcellularLocation>
</comment>
<dbReference type="AlphaFoldDB" id="A0A919AST4"/>
<dbReference type="GO" id="GO:0016020">
    <property type="term" value="C:membrane"/>
    <property type="evidence" value="ECO:0007669"/>
    <property type="project" value="UniProtKB-SubCell"/>
</dbReference>
<reference evidence="6" key="1">
    <citation type="journal article" date="2014" name="Int. J. Syst. Evol. Microbiol.">
        <title>Complete genome sequence of Corynebacterium casei LMG S-19264T (=DSM 44701T), isolated from a smear-ripened cheese.</title>
        <authorList>
            <consortium name="US DOE Joint Genome Institute (JGI-PGF)"/>
            <person name="Walter F."/>
            <person name="Albersmeier A."/>
            <person name="Kalinowski J."/>
            <person name="Ruckert C."/>
        </authorList>
    </citation>
    <scope>NUCLEOTIDE SEQUENCE</scope>
    <source>
        <strain evidence="6">KCTC 42590</strain>
    </source>
</reference>
<dbReference type="Pfam" id="PF01124">
    <property type="entry name" value="MAPEG"/>
    <property type="match status" value="1"/>
</dbReference>
<protein>
    <recommendedName>
        <fullName evidence="8">MAPEG family protein</fullName>
    </recommendedName>
</protein>
<dbReference type="Gene3D" id="1.20.120.550">
    <property type="entry name" value="Membrane associated eicosanoid/glutathione metabolism-like domain"/>
    <property type="match status" value="1"/>
</dbReference>
<keyword evidence="2 5" id="KW-0812">Transmembrane</keyword>
<organism evidence="6 7">
    <name type="scientific">Kordiimonas sediminis</name>
    <dbReference type="NCBI Taxonomy" id="1735581"/>
    <lineage>
        <taxon>Bacteria</taxon>
        <taxon>Pseudomonadati</taxon>
        <taxon>Pseudomonadota</taxon>
        <taxon>Alphaproteobacteria</taxon>
        <taxon>Kordiimonadales</taxon>
        <taxon>Kordiimonadaceae</taxon>
        <taxon>Kordiimonas</taxon>
    </lineage>
</organism>